<feature type="region of interest" description="Disordered" evidence="1">
    <location>
        <begin position="592"/>
        <end position="613"/>
    </location>
</feature>
<protein>
    <submittedName>
        <fullName evidence="2">Uncharacterized protein</fullName>
    </submittedName>
</protein>
<evidence type="ECO:0000313" key="3">
    <source>
        <dbReference type="Proteomes" id="UP001218218"/>
    </source>
</evidence>
<evidence type="ECO:0000313" key="2">
    <source>
        <dbReference type="EMBL" id="KAJ7364091.1"/>
    </source>
</evidence>
<feature type="compositionally biased region" description="Polar residues" evidence="1">
    <location>
        <begin position="603"/>
        <end position="613"/>
    </location>
</feature>
<dbReference type="Proteomes" id="UP001218218">
    <property type="component" value="Unassembled WGS sequence"/>
</dbReference>
<proteinExistence type="predicted"/>
<dbReference type="EMBL" id="JARIHO010000003">
    <property type="protein sequence ID" value="KAJ7364091.1"/>
    <property type="molecule type" value="Genomic_DNA"/>
</dbReference>
<organism evidence="2 3">
    <name type="scientific">Mycena albidolilacea</name>
    <dbReference type="NCBI Taxonomy" id="1033008"/>
    <lineage>
        <taxon>Eukaryota</taxon>
        <taxon>Fungi</taxon>
        <taxon>Dikarya</taxon>
        <taxon>Basidiomycota</taxon>
        <taxon>Agaricomycotina</taxon>
        <taxon>Agaricomycetes</taxon>
        <taxon>Agaricomycetidae</taxon>
        <taxon>Agaricales</taxon>
        <taxon>Marasmiineae</taxon>
        <taxon>Mycenaceae</taxon>
        <taxon>Mycena</taxon>
    </lineage>
</organism>
<gene>
    <name evidence="2" type="ORF">DFH08DRAFT_930148</name>
</gene>
<evidence type="ECO:0000256" key="1">
    <source>
        <dbReference type="SAM" id="MobiDB-lite"/>
    </source>
</evidence>
<keyword evidence="3" id="KW-1185">Reference proteome</keyword>
<feature type="compositionally biased region" description="Basic residues" evidence="1">
    <location>
        <begin position="279"/>
        <end position="289"/>
    </location>
</feature>
<reference evidence="2" key="1">
    <citation type="submission" date="2023-03" db="EMBL/GenBank/DDBJ databases">
        <title>Massive genome expansion in bonnet fungi (Mycena s.s.) driven by repeated elements and novel gene families across ecological guilds.</title>
        <authorList>
            <consortium name="Lawrence Berkeley National Laboratory"/>
            <person name="Harder C.B."/>
            <person name="Miyauchi S."/>
            <person name="Viragh M."/>
            <person name="Kuo A."/>
            <person name="Thoen E."/>
            <person name="Andreopoulos B."/>
            <person name="Lu D."/>
            <person name="Skrede I."/>
            <person name="Drula E."/>
            <person name="Henrissat B."/>
            <person name="Morin E."/>
            <person name="Kohler A."/>
            <person name="Barry K."/>
            <person name="LaButti K."/>
            <person name="Morin E."/>
            <person name="Salamov A."/>
            <person name="Lipzen A."/>
            <person name="Mereny Z."/>
            <person name="Hegedus B."/>
            <person name="Baldrian P."/>
            <person name="Stursova M."/>
            <person name="Weitz H."/>
            <person name="Taylor A."/>
            <person name="Grigoriev I.V."/>
            <person name="Nagy L.G."/>
            <person name="Martin F."/>
            <person name="Kauserud H."/>
        </authorList>
    </citation>
    <scope>NUCLEOTIDE SEQUENCE</scope>
    <source>
        <strain evidence="2">CBHHK002</strain>
    </source>
</reference>
<feature type="compositionally biased region" description="Polar residues" evidence="1">
    <location>
        <begin position="554"/>
        <end position="570"/>
    </location>
</feature>
<feature type="region of interest" description="Disordered" evidence="1">
    <location>
        <begin position="278"/>
        <end position="306"/>
    </location>
</feature>
<dbReference type="AlphaFoldDB" id="A0AAD7ANG3"/>
<accession>A0AAD7ANG3</accession>
<sequence length="665" mass="74224">MEPLLERCKTSPQEYVGYVVALFRYGSQQVLLSKAEVASQEALAGAEDTGPIRTHEQGRATLSENSKYLQTIIPIFHLGNTCNLLEIRGLRAEASIESRLVRELCADPSRLPYGDTLGSHTPPFSKRRARTSSESIISHSISRTWELWANNPQERFASRARSVQARVVSQAESVTEGKTRIKGAARCFWTAFETRVSMEQYKIKGIELTVYQNISRRKSMRYAADCLGFSVPPPSSTPAPDVPPIEVLTSDDSHLPEDSVPIVSVDTFLRRTTLPRTKTYSKKSRRKDRAKQLNDTTNLDDMSPEAQIGVPAKPIHRRSKSLKKRLLRAAVLSNADELLLDGSIPQARQPLSFVEQRPSPREPVHKKRRTWSLVDPRKAVPARPNSFSSRDKGPALSKINTLSGWRATYGRIYLDGAIISKRKTTASKIAPQGPLKCLPLSFVPLHEAEKRYSLMRLPHKIAEEHPKVRHTAIQLVNSSPMPLEFTSVDQHHFSRPSASEVPPIESSCASLAATAPSANPLLTLNTRPKYAFADTPMPAAISQPSPVSPPANCDASTSRPSSRAPQNTNTTLKPLASFFDQFLQTARAETQLERTKKRRVPHKNQTSHYPNQVNAPQPVEMLLARLPQRTALHTHPTRFIGSLLHIHRTPSRFRIMFPPSAFRPP</sequence>
<name>A0AAD7ANG3_9AGAR</name>
<feature type="region of interest" description="Disordered" evidence="1">
    <location>
        <begin position="536"/>
        <end position="570"/>
    </location>
</feature>
<comment type="caution">
    <text evidence="2">The sequence shown here is derived from an EMBL/GenBank/DDBJ whole genome shotgun (WGS) entry which is preliminary data.</text>
</comment>